<dbReference type="InterPro" id="IPR033132">
    <property type="entry name" value="GH_1_N_CS"/>
</dbReference>
<feature type="signal peptide" evidence="6">
    <location>
        <begin position="1"/>
        <end position="33"/>
    </location>
</feature>
<reference evidence="7" key="1">
    <citation type="submission" date="2023-03" db="EMBL/GenBank/DDBJ databases">
        <authorList>
            <person name="Julca I."/>
        </authorList>
    </citation>
    <scope>NUCLEOTIDE SEQUENCE</scope>
</reference>
<dbReference type="Gene3D" id="3.20.20.80">
    <property type="entry name" value="Glycosidases"/>
    <property type="match status" value="2"/>
</dbReference>
<keyword evidence="8" id="KW-1185">Reference proteome</keyword>
<dbReference type="GO" id="GO:0005975">
    <property type="term" value="P:carbohydrate metabolic process"/>
    <property type="evidence" value="ECO:0007669"/>
    <property type="project" value="InterPro"/>
</dbReference>
<dbReference type="PROSITE" id="PS00572">
    <property type="entry name" value="GLYCOSYL_HYDROL_F1_1"/>
    <property type="match status" value="1"/>
</dbReference>
<dbReference type="EMBL" id="OX459118">
    <property type="protein sequence ID" value="CAI9087789.1"/>
    <property type="molecule type" value="Genomic_DNA"/>
</dbReference>
<evidence type="ECO:0000256" key="5">
    <source>
        <dbReference type="RuleBase" id="RU004468"/>
    </source>
</evidence>
<dbReference type="GO" id="GO:0008422">
    <property type="term" value="F:beta-glucosidase activity"/>
    <property type="evidence" value="ECO:0007669"/>
    <property type="project" value="TreeGrafter"/>
</dbReference>
<comment type="similarity">
    <text evidence="1">Belongs to the glycosyl hydrolase 1 family.</text>
</comment>
<evidence type="ECO:0000313" key="7">
    <source>
        <dbReference type="EMBL" id="CAI9087789.1"/>
    </source>
</evidence>
<evidence type="ECO:0000256" key="1">
    <source>
        <dbReference type="ARBA" id="ARBA00010838"/>
    </source>
</evidence>
<keyword evidence="2 5" id="KW-0378">Hydrolase</keyword>
<accession>A0AAV1BZE2</accession>
<evidence type="ECO:0000256" key="4">
    <source>
        <dbReference type="PROSITE-ProRule" id="PRU10055"/>
    </source>
</evidence>
<dbReference type="InterPro" id="IPR001360">
    <property type="entry name" value="Glyco_hydro_1"/>
</dbReference>
<protein>
    <submittedName>
        <fullName evidence="7">OLC1v1021958C1</fullName>
    </submittedName>
</protein>
<sequence>MMESTYTTHLNIGFIMKCLYMSMLLCLCDMSFSVPLETNLHQFILPNNFLFGTASSSYQFEGAFSSEGKGLSNWDIFSHQTGNILDGSNGDVAVDHYHRYLEDINLMKDLGVNSYRFSLSWARILPRGRFGNVNMAGIEHYNKLIDALLQKGIYPFVSLTHYDIPQELEDRYGAWLSPKVQDDFRYYAEICFKYFGDRVKHWVTFNEPNVVAIRGYRSGIYPPGRCSALFGNCSSGDSEKEPLIAAHNMILSHASAVDTYRTRYQKTQGGSIGIVINAIWYEPFSDSSEDKSAAERAQSFFMNWFLDPIIFGRYPAEMQQILGSQLPTFSRKDLNLMRHGVDFIGINHYTSFYAKDCLYSACQSGGPGVSKPEGYFLRTAVKDGIPIGESTDVDWINIYPPGMENVVTYIKDRYNNTPMFITENGLGQLSNPRLSATDFVFDYKRVEYMNSYLISLASAMRKGADVRGYFAWALLDNFEWISGYAVRFGLHHIDYATLKRTPKLSAIWFKHRISNHSSFPNNPVIDQRDRESFRISTYYNDAGKQSSTNKSMGNMRSSSFLLLSLELPVFLSPLISANLELNNSLDLDESLFPPNFLFGTASSAYQYEGAILTDGKSLSNWDVFTHNSEFASEGNNGDVAVDQYHRYQEHVDIMASFGLNSYQFSISWARILPKGVCGSINLAGIQYYNKLIDALLLKGIQPFVVLNHFDIPDELEQRYGSWLSPRFVKDFKYFADICFKNFGDRVKYWVTFSEPNLYVMGAYRSGFFPPNRCSKGFGYCTAGDSEKEPFIAAHNVILAHAAAVKIYKTKYQKLQGGSIGFIVQTAWYEPLSNSTADKLATERAHSFFYNWFLEPIIHRRYPKEMTDLLGSTLPRFSSNDLEDLKLGVDFIGINHYTTLYIGDCMYSYCEPLPGTSRTEGYVRQTFHKDGIPIGELTGDPPLRSYPPGMEKTVTYVKERYNNIPIFITENGYCEKTNPNSTFEESLNDDKRIQFLNDYLYYLSRAMGNGAEVRGYFAWTLLDDYEWLKGYIHGYGLHHVDHNTLKSTPKKSATWYKDFIAKHTRNPRIAQY</sequence>
<feature type="active site" description="Nucleophile" evidence="4">
    <location>
        <position position="423"/>
    </location>
</feature>
<dbReference type="Pfam" id="PF00232">
    <property type="entry name" value="Glyco_hydro_1"/>
    <property type="match status" value="2"/>
</dbReference>
<evidence type="ECO:0000256" key="6">
    <source>
        <dbReference type="SAM" id="SignalP"/>
    </source>
</evidence>
<gene>
    <name evidence="7" type="ORF">OLC1_LOCUS526</name>
</gene>
<evidence type="ECO:0000256" key="3">
    <source>
        <dbReference type="ARBA" id="ARBA00023295"/>
    </source>
</evidence>
<organism evidence="7 8">
    <name type="scientific">Oldenlandia corymbosa var. corymbosa</name>
    <dbReference type="NCBI Taxonomy" id="529605"/>
    <lineage>
        <taxon>Eukaryota</taxon>
        <taxon>Viridiplantae</taxon>
        <taxon>Streptophyta</taxon>
        <taxon>Embryophyta</taxon>
        <taxon>Tracheophyta</taxon>
        <taxon>Spermatophyta</taxon>
        <taxon>Magnoliopsida</taxon>
        <taxon>eudicotyledons</taxon>
        <taxon>Gunneridae</taxon>
        <taxon>Pentapetalae</taxon>
        <taxon>asterids</taxon>
        <taxon>lamiids</taxon>
        <taxon>Gentianales</taxon>
        <taxon>Rubiaceae</taxon>
        <taxon>Rubioideae</taxon>
        <taxon>Spermacoceae</taxon>
        <taxon>Hedyotis-Oldenlandia complex</taxon>
        <taxon>Oldenlandia</taxon>
    </lineage>
</organism>
<name>A0AAV1BZE2_OLDCO</name>
<dbReference type="GO" id="GO:0009821">
    <property type="term" value="P:alkaloid biosynthetic process"/>
    <property type="evidence" value="ECO:0007669"/>
    <property type="project" value="UniProtKB-ARBA"/>
</dbReference>
<dbReference type="AlphaFoldDB" id="A0AAV1BZE2"/>
<evidence type="ECO:0000313" key="8">
    <source>
        <dbReference type="Proteomes" id="UP001161247"/>
    </source>
</evidence>
<keyword evidence="6" id="KW-0732">Signal</keyword>
<dbReference type="PANTHER" id="PTHR10353:SF27">
    <property type="entry name" value="BETA-GLUCOSIDASE 47"/>
    <property type="match status" value="1"/>
</dbReference>
<dbReference type="FunFam" id="3.20.20.80:FF:000020">
    <property type="entry name" value="Beta-glucosidase 12"/>
    <property type="match status" value="2"/>
</dbReference>
<proteinExistence type="inferred from homology"/>
<dbReference type="PRINTS" id="PR00131">
    <property type="entry name" value="GLHYDRLASE1"/>
</dbReference>
<dbReference type="InterPro" id="IPR017853">
    <property type="entry name" value="GH"/>
</dbReference>
<dbReference type="SUPFAM" id="SSF51445">
    <property type="entry name" value="(Trans)glycosidases"/>
    <property type="match status" value="2"/>
</dbReference>
<evidence type="ECO:0000256" key="2">
    <source>
        <dbReference type="ARBA" id="ARBA00022801"/>
    </source>
</evidence>
<dbReference type="PANTHER" id="PTHR10353">
    <property type="entry name" value="GLYCOSYL HYDROLASE"/>
    <property type="match status" value="1"/>
</dbReference>
<dbReference type="Proteomes" id="UP001161247">
    <property type="component" value="Chromosome 1"/>
</dbReference>
<keyword evidence="3 5" id="KW-0326">Glycosidase</keyword>
<feature type="chain" id="PRO_5043628597" evidence="6">
    <location>
        <begin position="34"/>
        <end position="1071"/>
    </location>
</feature>
<dbReference type="PROSITE" id="PS00653">
    <property type="entry name" value="GLYCOSYL_HYDROL_F1_2"/>
    <property type="match status" value="2"/>
</dbReference>
<dbReference type="InterPro" id="IPR018120">
    <property type="entry name" value="Glyco_hydro_1_AS"/>
</dbReference>